<dbReference type="Proteomes" id="UP001185028">
    <property type="component" value="Unassembled WGS sequence"/>
</dbReference>
<comment type="function">
    <text evidence="1">May play a key role in alkaline pH tolerance.</text>
</comment>
<evidence type="ECO:0000256" key="3">
    <source>
        <dbReference type="ARBA" id="ARBA00019574"/>
    </source>
</evidence>
<dbReference type="Pfam" id="PF03780">
    <property type="entry name" value="Asp23"/>
    <property type="match status" value="1"/>
</dbReference>
<dbReference type="RefSeq" id="WP_188775113.1">
    <property type="nucleotide sequence ID" value="NZ_BMMB01000004.1"/>
</dbReference>
<sequence length="135" mass="14581">MTESLQLDMGTIKIADDVVAKVAGMAALETPGIAAMSGGLSEGFAKRLSGKNVQKGVTVEVGQLEAAIDLRIIVLYETPIHEVCRMLQQNVREAVETLTGLKVVEVNVKVEGVAFKDELIETDKNRSSNHPFKVM</sequence>
<dbReference type="InterPro" id="IPR005531">
    <property type="entry name" value="Asp23"/>
</dbReference>
<dbReference type="PANTHER" id="PTHR34297:SF3">
    <property type="entry name" value="ALKALINE SHOCK PROTEIN 23"/>
    <property type="match status" value="1"/>
</dbReference>
<keyword evidence="5" id="KW-1185">Reference proteome</keyword>
<name>A0ABU1J8H8_9BACL</name>
<evidence type="ECO:0000313" key="4">
    <source>
        <dbReference type="EMBL" id="MDR6246773.1"/>
    </source>
</evidence>
<evidence type="ECO:0000256" key="2">
    <source>
        <dbReference type="ARBA" id="ARBA00005721"/>
    </source>
</evidence>
<comment type="caution">
    <text evidence="4">The sequence shown here is derived from an EMBL/GenBank/DDBJ whole genome shotgun (WGS) entry which is preliminary data.</text>
</comment>
<protein>
    <recommendedName>
        <fullName evidence="3">Alkaline shock protein 23</fullName>
    </recommendedName>
</protein>
<evidence type="ECO:0000313" key="5">
    <source>
        <dbReference type="Proteomes" id="UP001185028"/>
    </source>
</evidence>
<organism evidence="4 5">
    <name type="scientific">Paenibacillus hunanensis</name>
    <dbReference type="NCBI Taxonomy" id="539262"/>
    <lineage>
        <taxon>Bacteria</taxon>
        <taxon>Bacillati</taxon>
        <taxon>Bacillota</taxon>
        <taxon>Bacilli</taxon>
        <taxon>Bacillales</taxon>
        <taxon>Paenibacillaceae</taxon>
        <taxon>Paenibacillus</taxon>
    </lineage>
</organism>
<comment type="similarity">
    <text evidence="2">Belongs to the asp23 family.</text>
</comment>
<gene>
    <name evidence="4" type="ORF">JOC58_004733</name>
</gene>
<reference evidence="4 5" key="1">
    <citation type="submission" date="2023-07" db="EMBL/GenBank/DDBJ databases">
        <title>Genomic Encyclopedia of Type Strains, Phase IV (KMG-IV): sequencing the most valuable type-strain genomes for metagenomic binning, comparative biology and taxonomic classification.</title>
        <authorList>
            <person name="Goeker M."/>
        </authorList>
    </citation>
    <scope>NUCLEOTIDE SEQUENCE [LARGE SCALE GENOMIC DNA]</scope>
    <source>
        <strain evidence="4 5">DSM 22170</strain>
    </source>
</reference>
<proteinExistence type="inferred from homology"/>
<evidence type="ECO:0000256" key="1">
    <source>
        <dbReference type="ARBA" id="ARBA00002561"/>
    </source>
</evidence>
<dbReference type="PANTHER" id="PTHR34297">
    <property type="entry name" value="HYPOTHETICAL CYTOSOLIC PROTEIN-RELATED"/>
    <property type="match status" value="1"/>
</dbReference>
<accession>A0ABU1J8H8</accession>
<dbReference type="EMBL" id="JAVDQH010000041">
    <property type="protein sequence ID" value="MDR6246773.1"/>
    <property type="molecule type" value="Genomic_DNA"/>
</dbReference>